<dbReference type="AlphaFoldDB" id="A0A816A7J7"/>
<dbReference type="EMBL" id="CAJNOR010006330">
    <property type="protein sequence ID" value="CAF1592333.1"/>
    <property type="molecule type" value="Genomic_DNA"/>
</dbReference>
<comment type="caution">
    <text evidence="4">The sequence shown here is derived from an EMBL/GenBank/DDBJ whole genome shotgun (WGS) entry which is preliminary data.</text>
</comment>
<dbReference type="InterPro" id="IPR000014">
    <property type="entry name" value="PAS"/>
</dbReference>
<feature type="region of interest" description="Disordered" evidence="1">
    <location>
        <begin position="42"/>
        <end position="96"/>
    </location>
</feature>
<evidence type="ECO:0000313" key="4">
    <source>
        <dbReference type="EMBL" id="CAF1592333.1"/>
    </source>
</evidence>
<feature type="compositionally biased region" description="Basic and acidic residues" evidence="1">
    <location>
        <begin position="145"/>
        <end position="158"/>
    </location>
</feature>
<feature type="compositionally biased region" description="Low complexity" evidence="1">
    <location>
        <begin position="496"/>
        <end position="511"/>
    </location>
</feature>
<feature type="compositionally biased region" description="Low complexity" evidence="1">
    <location>
        <begin position="42"/>
        <end position="55"/>
    </location>
</feature>
<feature type="region of interest" description="Disordered" evidence="1">
    <location>
        <begin position="125"/>
        <end position="158"/>
    </location>
</feature>
<dbReference type="Gene3D" id="3.30.450.20">
    <property type="entry name" value="PAS domain"/>
    <property type="match status" value="1"/>
</dbReference>
<gene>
    <name evidence="4" type="ORF">XAT740_LOCUS46710</name>
</gene>
<feature type="compositionally biased region" description="Polar residues" evidence="1">
    <location>
        <begin position="75"/>
        <end position="95"/>
    </location>
</feature>
<dbReference type="CDD" id="cd00130">
    <property type="entry name" value="PAS"/>
    <property type="match status" value="1"/>
</dbReference>
<evidence type="ECO:0000259" key="2">
    <source>
        <dbReference type="PROSITE" id="PS50112"/>
    </source>
</evidence>
<accession>A0A816A7J7</accession>
<proteinExistence type="predicted"/>
<dbReference type="InterPro" id="IPR035965">
    <property type="entry name" value="PAS-like_dom_sf"/>
</dbReference>
<feature type="domain" description="BHLH" evidence="3">
    <location>
        <begin position="148"/>
        <end position="202"/>
    </location>
</feature>
<evidence type="ECO:0000313" key="5">
    <source>
        <dbReference type="Proteomes" id="UP000663828"/>
    </source>
</evidence>
<reference evidence="4" key="1">
    <citation type="submission" date="2021-02" db="EMBL/GenBank/DDBJ databases">
        <authorList>
            <person name="Nowell W R."/>
        </authorList>
    </citation>
    <scope>NUCLEOTIDE SEQUENCE</scope>
</reference>
<evidence type="ECO:0008006" key="6">
    <source>
        <dbReference type="Google" id="ProtNLM"/>
    </source>
</evidence>
<feature type="region of interest" description="Disordered" evidence="1">
    <location>
        <begin position="495"/>
        <end position="525"/>
    </location>
</feature>
<dbReference type="InterPro" id="IPR011598">
    <property type="entry name" value="bHLH_dom"/>
</dbReference>
<name>A0A816A7J7_ADIRI</name>
<evidence type="ECO:0000259" key="3">
    <source>
        <dbReference type="PROSITE" id="PS50888"/>
    </source>
</evidence>
<organism evidence="4 5">
    <name type="scientific">Adineta ricciae</name>
    <name type="common">Rotifer</name>
    <dbReference type="NCBI Taxonomy" id="249248"/>
    <lineage>
        <taxon>Eukaryota</taxon>
        <taxon>Metazoa</taxon>
        <taxon>Spiralia</taxon>
        <taxon>Gnathifera</taxon>
        <taxon>Rotifera</taxon>
        <taxon>Eurotatoria</taxon>
        <taxon>Bdelloidea</taxon>
        <taxon>Adinetida</taxon>
        <taxon>Adinetidae</taxon>
        <taxon>Adineta</taxon>
    </lineage>
</organism>
<feature type="domain" description="PAS" evidence="2">
    <location>
        <begin position="226"/>
        <end position="284"/>
    </location>
</feature>
<dbReference type="PROSITE" id="PS50888">
    <property type="entry name" value="BHLH"/>
    <property type="match status" value="1"/>
</dbReference>
<dbReference type="GO" id="GO:0046983">
    <property type="term" value="F:protein dimerization activity"/>
    <property type="evidence" value="ECO:0007669"/>
    <property type="project" value="InterPro"/>
</dbReference>
<dbReference type="SUPFAM" id="SSF55785">
    <property type="entry name" value="PYP-like sensor domain (PAS domain)"/>
    <property type="match status" value="1"/>
</dbReference>
<feature type="compositionally biased region" description="Acidic residues" evidence="1">
    <location>
        <begin position="128"/>
        <end position="144"/>
    </location>
</feature>
<sequence length="542" mass="61292">MQNPLPFYSEYNSYPTADGFLSHVPDTSLESNVFALCPSTSLNPNPMPMMPQLTPSNTRTSTPSASKKRKATIDTDASYSPASIYSDNSNISDASYPTFHRRSTDFSRGLLPGRSGTMANTAMMTTSAEEEGSSDDNDDDEEENDLARKREKHTQVEAQRRALEKAHFRELSTLISDRNDSKSAKLHHLDLLRIAAKQITEMNARHKHDPLRPSNLTDSELNFLTVEASNSFLFVTTVEPASFCVIRVTDSINRVLNVTPEQWLGHNFLSFIHPEDVLRIQSQLMSLNQRVGIKIHFDCRIKQGNGDSYSSVNIDGMTKMLDHSLTPLQTNAPGILAFIGICHLPLITKYSETNMSIYKNPQLFTFRCRCSPHDWKIFLIDRSVSTLPSASCDTFRHKSILDFIPKQEQAHVHQTLLRSTTTATDETISCHFIYPNNQSLIPMTLEIKSFFNPILHRADFIELTFKCLNDKADTSLYDLTDGAKEIDKLLLESDPTTSASTSTSMQQTNHRQLQHHQLQHHPTTQNAPFFDVNDWITKDELF</sequence>
<feature type="compositionally biased region" description="Polar residues" evidence="1">
    <location>
        <begin position="56"/>
        <end position="65"/>
    </location>
</feature>
<dbReference type="InterPro" id="IPR050933">
    <property type="entry name" value="Circadian_TF"/>
</dbReference>
<dbReference type="Proteomes" id="UP000663828">
    <property type="component" value="Unassembled WGS sequence"/>
</dbReference>
<protein>
    <recommendedName>
        <fullName evidence="6">PAS domain-containing protein</fullName>
    </recommendedName>
</protein>
<dbReference type="PANTHER" id="PTHR23042">
    <property type="entry name" value="CIRCADIAN PROTEIN CLOCK/ARNT/BMAL/PAS"/>
    <property type="match status" value="1"/>
</dbReference>
<keyword evidence="5" id="KW-1185">Reference proteome</keyword>
<evidence type="ECO:0000256" key="1">
    <source>
        <dbReference type="SAM" id="MobiDB-lite"/>
    </source>
</evidence>
<dbReference type="SMART" id="SM00091">
    <property type="entry name" value="PAS"/>
    <property type="match status" value="2"/>
</dbReference>
<dbReference type="PROSITE" id="PS50112">
    <property type="entry name" value="PAS"/>
    <property type="match status" value="1"/>
</dbReference>